<dbReference type="SUPFAM" id="SSF56112">
    <property type="entry name" value="Protein kinase-like (PK-like)"/>
    <property type="match status" value="1"/>
</dbReference>
<dbReference type="InterPro" id="IPR006748">
    <property type="entry name" value="NH2Glyco/OHUrea_AB-resist_kin"/>
</dbReference>
<organism evidence="2 3">
    <name type="scientific">Pseudarthrobacter siccitolerans</name>
    <dbReference type="NCBI Taxonomy" id="861266"/>
    <lineage>
        <taxon>Bacteria</taxon>
        <taxon>Bacillati</taxon>
        <taxon>Actinomycetota</taxon>
        <taxon>Actinomycetes</taxon>
        <taxon>Micrococcales</taxon>
        <taxon>Micrococcaceae</taxon>
        <taxon>Pseudarthrobacter</taxon>
    </lineage>
</organism>
<evidence type="ECO:0000313" key="3">
    <source>
        <dbReference type="Proteomes" id="UP001236806"/>
    </source>
</evidence>
<dbReference type="RefSeq" id="WP_306638902.1">
    <property type="nucleotide sequence ID" value="NZ_JAUSXB010000001.1"/>
</dbReference>
<dbReference type="InterPro" id="IPR011009">
    <property type="entry name" value="Kinase-like_dom_sf"/>
</dbReference>
<keyword evidence="2" id="KW-0808">Transferase</keyword>
<accession>A0ABU0PRW2</accession>
<proteinExistence type="predicted"/>
<evidence type="ECO:0000256" key="1">
    <source>
        <dbReference type="SAM" id="MobiDB-lite"/>
    </source>
</evidence>
<name>A0ABU0PRW2_9MICC</name>
<evidence type="ECO:0000313" key="2">
    <source>
        <dbReference type="EMBL" id="MDQ0676462.1"/>
    </source>
</evidence>
<protein>
    <submittedName>
        <fullName evidence="2">Streptomycin 6-kinase</fullName>
        <ecNumber evidence="2">2.7.1.72</ecNumber>
    </submittedName>
</protein>
<keyword evidence="3" id="KW-1185">Reference proteome</keyword>
<dbReference type="GO" id="GO:0050300">
    <property type="term" value="F:aminoglycoside 6-kinase activity"/>
    <property type="evidence" value="ECO:0007669"/>
    <property type="project" value="UniProtKB-EC"/>
</dbReference>
<dbReference type="EMBL" id="JAUSXB010000001">
    <property type="protein sequence ID" value="MDQ0676462.1"/>
    <property type="molecule type" value="Genomic_DNA"/>
</dbReference>
<comment type="caution">
    <text evidence="2">The sequence shown here is derived from an EMBL/GenBank/DDBJ whole genome shotgun (WGS) entry which is preliminary data.</text>
</comment>
<sequence>MSQPAVVPIPPDLAARYTRSSAGRAWLASLPDLIRGRLENWQLTPDLLPGALPWNGHGGIVIPVRQEDGAPAALKIAFPHDEARVERHALALWQGRGAVALLASDAGTCAMLLERLDGGRSLATVPMEDAVVVWAGLVRQLSLTPDDRPQWFEFEHIAARAEQWSDDLPADWEQLRRPFPRWLLEAALEVCQTRGAVGRRSARDALVHTDLHYLNVLARLDGQASAGQAVAGQAETEFTTAAGYAAIDPQPMIGEPEFAVAPLLWNRLSDLPLGDPAAGLHRRCAEFSSAAGLDPDVARQWGIAREVANALEYAGKPDHRGDLARSLWVASTLAGRTLEGLPPAHRLPEPGEGGGRQLKAFS</sequence>
<dbReference type="Pfam" id="PF04655">
    <property type="entry name" value="APH_6_hur"/>
    <property type="match status" value="1"/>
</dbReference>
<gene>
    <name evidence="2" type="ORF">QFZ36_004023</name>
</gene>
<reference evidence="2 3" key="1">
    <citation type="submission" date="2023-07" db="EMBL/GenBank/DDBJ databases">
        <title>Comparative genomics of wheat-associated soil bacteria to identify genetic determinants of phenazine resistance.</title>
        <authorList>
            <person name="Mouncey N."/>
        </authorList>
    </citation>
    <scope>NUCLEOTIDE SEQUENCE [LARGE SCALE GENOMIC DNA]</scope>
    <source>
        <strain evidence="2 3">W1I3</strain>
    </source>
</reference>
<dbReference type="Proteomes" id="UP001236806">
    <property type="component" value="Unassembled WGS sequence"/>
</dbReference>
<feature type="region of interest" description="Disordered" evidence="1">
    <location>
        <begin position="339"/>
        <end position="362"/>
    </location>
</feature>
<dbReference type="EC" id="2.7.1.72" evidence="2"/>